<accession>A0AAE7V3E5</accession>
<sequence>MNIFSRLFGFGSKDKRNYKDKTPYKVQIMRNALVRREVEFGNRVYSVHVPARLVKNYQAALVKKAKKAVLTPLEKTYLTGYLNPAYHYATEPRKCK</sequence>
<name>A0AAE7V3E5_9CAUD</name>
<protein>
    <submittedName>
        <fullName evidence="1">Uncharacterized protein</fullName>
    </submittedName>
</protein>
<reference evidence="1 2" key="1">
    <citation type="submission" date="2021-04" db="EMBL/GenBank/DDBJ databases">
        <authorList>
            <person name="Shkoporov A.N."/>
            <person name="Stockdale S.R."/>
            <person name="Guerin E."/>
            <person name="Ross R.P."/>
            <person name="Hill C."/>
        </authorList>
    </citation>
    <scope>NUCLEOTIDE SEQUENCE [LARGE SCALE GENOMIC DNA]</scope>
    <source>
        <strain evidence="2">cr123_1</strain>
    </source>
</reference>
<gene>
    <name evidence="1" type="primary">gp_15334</name>
</gene>
<evidence type="ECO:0000313" key="1">
    <source>
        <dbReference type="EMBL" id="QWM89233.1"/>
    </source>
</evidence>
<dbReference type="Proteomes" id="UP000827429">
    <property type="component" value="Segment"/>
</dbReference>
<dbReference type="RefSeq" id="YP_010358805.1">
    <property type="nucleotide sequence ID" value="NC_062766.1"/>
</dbReference>
<dbReference type="EMBL" id="MZ130476">
    <property type="protein sequence ID" value="QWM89233.1"/>
    <property type="molecule type" value="Genomic_DNA"/>
</dbReference>
<dbReference type="GeneID" id="75691358"/>
<evidence type="ECO:0000313" key="2">
    <source>
        <dbReference type="Proteomes" id="UP000827429"/>
    </source>
</evidence>
<proteinExistence type="predicted"/>
<keyword evidence="2" id="KW-1185">Reference proteome</keyword>
<organism evidence="1 2">
    <name type="scientific">uncultured phage cr123_1</name>
    <dbReference type="NCBI Taxonomy" id="2986401"/>
    <lineage>
        <taxon>Viruses</taxon>
        <taxon>Duplodnaviria</taxon>
        <taxon>Heunggongvirae</taxon>
        <taxon>Uroviricota</taxon>
        <taxon>Caudoviricetes</taxon>
        <taxon>Crassvirales</taxon>
        <taxon>Intestiviridae</taxon>
        <taxon>Crudevirinae</taxon>
        <taxon>Delmidovirus</taxon>
        <taxon>Delmidovirus copri</taxon>
    </lineage>
</organism>
<dbReference type="KEGG" id="vg:75691358"/>